<dbReference type="PANTHER" id="PTHR46207">
    <property type="entry name" value="PROTEIN RCC2"/>
    <property type="match status" value="1"/>
</dbReference>
<dbReference type="Pfam" id="PF00415">
    <property type="entry name" value="RCC1"/>
    <property type="match status" value="4"/>
</dbReference>
<evidence type="ECO:0000313" key="3">
    <source>
        <dbReference type="EMBL" id="KAB5557652.1"/>
    </source>
</evidence>
<evidence type="ECO:0000256" key="2">
    <source>
        <dbReference type="SAM" id="MobiDB-lite"/>
    </source>
</evidence>
<dbReference type="InterPro" id="IPR028641">
    <property type="entry name" value="RCC2"/>
</dbReference>
<protein>
    <submittedName>
        <fullName evidence="3">Uncharacterized protein</fullName>
    </submittedName>
</protein>
<feature type="compositionally biased region" description="Low complexity" evidence="2">
    <location>
        <begin position="541"/>
        <end position="552"/>
    </location>
</feature>
<feature type="repeat" description="RCC1" evidence="1">
    <location>
        <begin position="232"/>
        <end position="297"/>
    </location>
</feature>
<feature type="region of interest" description="Disordered" evidence="2">
    <location>
        <begin position="465"/>
        <end position="588"/>
    </location>
</feature>
<dbReference type="EMBL" id="VDCV01000005">
    <property type="protein sequence ID" value="KAB5557652.1"/>
    <property type="molecule type" value="Genomic_DNA"/>
</dbReference>
<dbReference type="InterPro" id="IPR000408">
    <property type="entry name" value="Reg_chr_condens"/>
</dbReference>
<dbReference type="SUPFAM" id="SSF50985">
    <property type="entry name" value="RCC1/BLIP-II"/>
    <property type="match status" value="1"/>
</dbReference>
<dbReference type="AlphaFoldDB" id="A0A5N5MRN6"/>
<organism evidence="3 4">
    <name type="scientific">Salix brachista</name>
    <dbReference type="NCBI Taxonomy" id="2182728"/>
    <lineage>
        <taxon>Eukaryota</taxon>
        <taxon>Viridiplantae</taxon>
        <taxon>Streptophyta</taxon>
        <taxon>Embryophyta</taxon>
        <taxon>Tracheophyta</taxon>
        <taxon>Spermatophyta</taxon>
        <taxon>Magnoliopsida</taxon>
        <taxon>eudicotyledons</taxon>
        <taxon>Gunneridae</taxon>
        <taxon>Pentapetalae</taxon>
        <taxon>rosids</taxon>
        <taxon>fabids</taxon>
        <taxon>Malpighiales</taxon>
        <taxon>Salicaceae</taxon>
        <taxon>Saliceae</taxon>
        <taxon>Salix</taxon>
    </lineage>
</organism>
<dbReference type="GO" id="GO:0016020">
    <property type="term" value="C:membrane"/>
    <property type="evidence" value="ECO:0007669"/>
    <property type="project" value="TreeGrafter"/>
</dbReference>
<dbReference type="PRINTS" id="PR00633">
    <property type="entry name" value="RCCNDNSATION"/>
</dbReference>
<keyword evidence="4" id="KW-1185">Reference proteome</keyword>
<reference evidence="4" key="1">
    <citation type="journal article" date="2019" name="Gigascience">
        <title>De novo genome assembly of the endangered Acer yangbiense, a plant species with extremely small populations endemic to Yunnan Province, China.</title>
        <authorList>
            <person name="Yang J."/>
            <person name="Wariss H.M."/>
            <person name="Tao L."/>
            <person name="Zhang R."/>
            <person name="Yun Q."/>
            <person name="Hollingsworth P."/>
            <person name="Dao Z."/>
            <person name="Luo G."/>
            <person name="Guo H."/>
            <person name="Ma Y."/>
            <person name="Sun W."/>
        </authorList>
    </citation>
    <scope>NUCLEOTIDE SEQUENCE [LARGE SCALE GENOMIC DNA]</scope>
    <source>
        <strain evidence="4">cv. br00</strain>
    </source>
</reference>
<dbReference type="Proteomes" id="UP000326939">
    <property type="component" value="Chromosome 5"/>
</dbReference>
<dbReference type="PROSITE" id="PS50012">
    <property type="entry name" value="RCC1_3"/>
    <property type="match status" value="4"/>
</dbReference>
<dbReference type="PANTHER" id="PTHR46207:SF1">
    <property type="entry name" value="PROTEIN RCC2"/>
    <property type="match status" value="1"/>
</dbReference>
<sequence length="588" mass="62671">MSAVEAEKKAAEETKVEEKGGELLFCGATCWDIIGRKKGAQEGNLISPTRLRPLVGVDIRVVASGSSSCHCVALDVEGRCYTWGRNEARAQLISKVVQGDNWVRVTRSSAIDQQSFLIFPSFCVIRCLTSTNGSVYLGVLGSLAEFLGIAEAEMSFCWEYKLIRAGAGRSHSVVVTEDGLSLAFGWNKHGQLGSGSTRNEIESSPVRCLVSDVKTTACGADFTVWLSSVEGASILSAGLPQYGQLGHGTDKEYNTKDSSVRLAYEPQPRPRAIASLAGETIVKVACGTNHTVAVDSNGHVYTWGFGGYGRLGHREQKDEWVPRRVDIFSKHNVLPPGAVISAGSVNSACTAGGGQLYMWGKIKNTGDDWMYPKPLMDLSGWNLRCMDSGNMHHFVGADNSCISWGHAQNGELGYGPNGQKSSAVPKKVDILEGMHVIGVACGVGHSMVIVDRTHAGDGLDQLDVYDGKASSEGSGEPGSKNHVKQSGKKGAAKDSANSGKRKSKDSSESEEENRNDESDASDDQVNGQTEKKSKRGGKVAGRGQSRSGKKSSPAGKSTGRGQGRPPSANKITNSSLEKTGKRGRPRRS</sequence>
<feature type="repeat" description="RCC1" evidence="1">
    <location>
        <begin position="399"/>
        <end position="452"/>
    </location>
</feature>
<feature type="repeat" description="RCC1" evidence="1">
    <location>
        <begin position="298"/>
        <end position="353"/>
    </location>
</feature>
<feature type="repeat" description="RCC1" evidence="1">
    <location>
        <begin position="179"/>
        <end position="229"/>
    </location>
</feature>
<dbReference type="GO" id="GO:0031267">
    <property type="term" value="F:small GTPase binding"/>
    <property type="evidence" value="ECO:0007669"/>
    <property type="project" value="TreeGrafter"/>
</dbReference>
<comment type="caution">
    <text evidence="3">The sequence shown here is derived from an EMBL/GenBank/DDBJ whole genome shotgun (WGS) entry which is preliminary data.</text>
</comment>
<feature type="compositionally biased region" description="Acidic residues" evidence="2">
    <location>
        <begin position="508"/>
        <end position="522"/>
    </location>
</feature>
<dbReference type="InterPro" id="IPR009091">
    <property type="entry name" value="RCC1/BLIP-II"/>
</dbReference>
<dbReference type="Gene3D" id="2.130.10.30">
    <property type="entry name" value="Regulator of chromosome condensation 1/beta-lactamase-inhibitor protein II"/>
    <property type="match status" value="2"/>
</dbReference>
<dbReference type="PROSITE" id="PS00626">
    <property type="entry name" value="RCC1_2"/>
    <property type="match status" value="3"/>
</dbReference>
<name>A0A5N5MRN6_9ROSI</name>
<evidence type="ECO:0000256" key="1">
    <source>
        <dbReference type="PROSITE-ProRule" id="PRU00235"/>
    </source>
</evidence>
<evidence type="ECO:0000313" key="4">
    <source>
        <dbReference type="Proteomes" id="UP000326939"/>
    </source>
</evidence>
<proteinExistence type="predicted"/>
<accession>A0A5N5MRN6</accession>
<gene>
    <name evidence="3" type="ORF">DKX38_008561</name>
</gene>